<proteinExistence type="predicted"/>
<feature type="domain" description="Histidine-specific methyltransferase SAM-dependent" evidence="3">
    <location>
        <begin position="19"/>
        <end position="322"/>
    </location>
</feature>
<dbReference type="Proteomes" id="UP000188243">
    <property type="component" value="Chromosome"/>
</dbReference>
<dbReference type="AlphaFoldDB" id="A0A1Q2H1S4"/>
<dbReference type="Pfam" id="PF10017">
    <property type="entry name" value="Methyltransf_33"/>
    <property type="match status" value="1"/>
</dbReference>
<dbReference type="PANTHER" id="PTHR43397">
    <property type="entry name" value="ERGOTHIONEINE BIOSYNTHESIS PROTEIN 1"/>
    <property type="match status" value="1"/>
</dbReference>
<dbReference type="STRING" id="247523.B0W48_16925"/>
<reference evidence="4 5" key="1">
    <citation type="submission" date="2017-02" db="EMBL/GenBank/DDBJ databases">
        <title>Complete genome sequence of the cold-active Pseudoalteromonas aliena strain EH1 isolated from Arctic seawater.</title>
        <authorList>
            <person name="Kim E."/>
            <person name="Heo E."/>
            <person name="Kim H."/>
            <person name="Kim D."/>
        </authorList>
    </citation>
    <scope>NUCLEOTIDE SEQUENCE [LARGE SCALE GENOMIC DNA]</scope>
    <source>
        <strain evidence="4 5">EH1</strain>
    </source>
</reference>
<dbReference type="InterPro" id="IPR035094">
    <property type="entry name" value="EgtD"/>
</dbReference>
<name>A0A1Q2H1S4_9GAMM</name>
<dbReference type="NCBIfam" id="TIGR03438">
    <property type="entry name" value="egtD_ergothio"/>
    <property type="match status" value="1"/>
</dbReference>
<dbReference type="PIRSF" id="PIRSF018005">
    <property type="entry name" value="UCP018005"/>
    <property type="match status" value="1"/>
</dbReference>
<dbReference type="RefSeq" id="WP_077537951.1">
    <property type="nucleotide sequence ID" value="NZ_CP019628.1"/>
</dbReference>
<dbReference type="GO" id="GO:0032259">
    <property type="term" value="P:methylation"/>
    <property type="evidence" value="ECO:0007669"/>
    <property type="project" value="UniProtKB-KW"/>
</dbReference>
<evidence type="ECO:0000259" key="3">
    <source>
        <dbReference type="Pfam" id="PF10017"/>
    </source>
</evidence>
<dbReference type="InterPro" id="IPR051128">
    <property type="entry name" value="EgtD_Methyltrsf_superfamily"/>
</dbReference>
<dbReference type="InterPro" id="IPR029063">
    <property type="entry name" value="SAM-dependent_MTases_sf"/>
</dbReference>
<dbReference type="PANTHER" id="PTHR43397:SF1">
    <property type="entry name" value="ERGOTHIONEINE BIOSYNTHESIS PROTEIN 1"/>
    <property type="match status" value="1"/>
</dbReference>
<organism evidence="4 5">
    <name type="scientific">Pseudoalteromonas aliena</name>
    <dbReference type="NCBI Taxonomy" id="247523"/>
    <lineage>
        <taxon>Bacteria</taxon>
        <taxon>Pseudomonadati</taxon>
        <taxon>Pseudomonadota</taxon>
        <taxon>Gammaproteobacteria</taxon>
        <taxon>Alteromonadales</taxon>
        <taxon>Pseudoalteromonadaceae</taxon>
        <taxon>Pseudoalteromonas</taxon>
    </lineage>
</organism>
<keyword evidence="1 4" id="KW-0489">Methyltransferase</keyword>
<sequence>MSQVTAIKKSNITDTEFLNDVISGLTQQQKTLPCKYFYDDKGAALFEQITSLQEYYVTRIELSILEQYSQSIAQMLPENLSIIEPGCGSGKKVAYLLAHMANVKTFVPFEISEEMLSYSLAHLSPLFPDLAISPLLGDFTHNQMVKQLTKDTALDSQTNLVYFPGSTLGNFSPVKAIEIMNNFHRLCGVNGYVLIGVDLVKERQVLLDAYNDKAGVTATFNKNLLQRINNELNGTFNIDNFSHESRFNEQHSRIEMHLVSNCTQSVIINDQQIDFIEGESIHTENSHKYTLESFKQLAAQANLKLEQTWQDDSNYFALCLLRPL</sequence>
<protein>
    <submittedName>
        <fullName evidence="4">L-histidine N(Alpha)-methyltransferase</fullName>
    </submittedName>
</protein>
<dbReference type="KEGG" id="paln:B0W48_16925"/>
<evidence type="ECO:0000313" key="4">
    <source>
        <dbReference type="EMBL" id="AQQ01305.1"/>
    </source>
</evidence>
<dbReference type="SUPFAM" id="SSF53335">
    <property type="entry name" value="S-adenosyl-L-methionine-dependent methyltransferases"/>
    <property type="match status" value="1"/>
</dbReference>
<dbReference type="InterPro" id="IPR017804">
    <property type="entry name" value="MeTrfase_EgtD-like"/>
</dbReference>
<evidence type="ECO:0000256" key="2">
    <source>
        <dbReference type="ARBA" id="ARBA00022679"/>
    </source>
</evidence>
<dbReference type="InterPro" id="IPR019257">
    <property type="entry name" value="MeTrfase_dom"/>
</dbReference>
<accession>A0A1Q2H1S4</accession>
<dbReference type="GO" id="GO:0008168">
    <property type="term" value="F:methyltransferase activity"/>
    <property type="evidence" value="ECO:0007669"/>
    <property type="project" value="UniProtKB-KW"/>
</dbReference>
<dbReference type="Gene3D" id="3.40.50.150">
    <property type="entry name" value="Vaccinia Virus protein VP39"/>
    <property type="match status" value="1"/>
</dbReference>
<evidence type="ECO:0000256" key="1">
    <source>
        <dbReference type="ARBA" id="ARBA00022603"/>
    </source>
</evidence>
<gene>
    <name evidence="4" type="ORF">B0W48_16925</name>
</gene>
<keyword evidence="2 4" id="KW-0808">Transferase</keyword>
<evidence type="ECO:0000313" key="5">
    <source>
        <dbReference type="Proteomes" id="UP000188243"/>
    </source>
</evidence>
<dbReference type="EMBL" id="CP019628">
    <property type="protein sequence ID" value="AQQ01305.1"/>
    <property type="molecule type" value="Genomic_DNA"/>
</dbReference>